<dbReference type="InterPro" id="IPR036291">
    <property type="entry name" value="NAD(P)-bd_dom_sf"/>
</dbReference>
<evidence type="ECO:0000256" key="2">
    <source>
        <dbReference type="ARBA" id="ARBA00005551"/>
    </source>
</evidence>
<keyword evidence="10" id="KW-1185">Reference proteome</keyword>
<dbReference type="GO" id="GO:0015297">
    <property type="term" value="F:antiporter activity"/>
    <property type="evidence" value="ECO:0007669"/>
    <property type="project" value="InterPro"/>
</dbReference>
<dbReference type="Gene3D" id="1.20.1530.20">
    <property type="match status" value="1"/>
</dbReference>
<dbReference type="PROSITE" id="PS51201">
    <property type="entry name" value="RCK_N"/>
    <property type="match status" value="1"/>
</dbReference>
<feature type="transmembrane region" description="Helical" evidence="7">
    <location>
        <begin position="74"/>
        <end position="96"/>
    </location>
</feature>
<dbReference type="EMBL" id="JXMS01000025">
    <property type="protein sequence ID" value="OBQ46389.1"/>
    <property type="molecule type" value="Genomic_DNA"/>
</dbReference>
<keyword evidence="4 7" id="KW-0812">Transmembrane</keyword>
<reference evidence="9 10" key="1">
    <citation type="submission" date="2015-01" db="EMBL/GenBank/DDBJ databases">
        <title>Desulfovibrio sp. JC271 draft genome sequence.</title>
        <authorList>
            <person name="Shivani Y."/>
            <person name="Subhash Y."/>
            <person name="Sasikala C."/>
            <person name="Ramana C.V."/>
        </authorList>
    </citation>
    <scope>NUCLEOTIDE SEQUENCE [LARGE SCALE GENOMIC DNA]</scope>
    <source>
        <strain evidence="9 10">JC271</strain>
    </source>
</reference>
<evidence type="ECO:0000256" key="5">
    <source>
        <dbReference type="ARBA" id="ARBA00022989"/>
    </source>
</evidence>
<dbReference type="GO" id="GO:1902600">
    <property type="term" value="P:proton transmembrane transport"/>
    <property type="evidence" value="ECO:0007669"/>
    <property type="project" value="InterPro"/>
</dbReference>
<dbReference type="Gene3D" id="3.40.50.720">
    <property type="entry name" value="NAD(P)-binding Rossmann-like Domain"/>
    <property type="match status" value="1"/>
</dbReference>
<protein>
    <submittedName>
        <fullName evidence="9">4'-phosphopantetheinyl transferase</fullName>
    </submittedName>
</protein>
<proteinExistence type="inferred from homology"/>
<dbReference type="GO" id="GO:0006813">
    <property type="term" value="P:potassium ion transport"/>
    <property type="evidence" value="ECO:0007669"/>
    <property type="project" value="InterPro"/>
</dbReference>
<comment type="similarity">
    <text evidence="2">Belongs to the monovalent cation:proton antiporter 2 (CPA2) transporter (TC 2.A.37) family.</text>
</comment>
<dbReference type="Proteomes" id="UP000091979">
    <property type="component" value="Unassembled WGS sequence"/>
</dbReference>
<feature type="transmembrane region" description="Helical" evidence="7">
    <location>
        <begin position="108"/>
        <end position="128"/>
    </location>
</feature>
<evidence type="ECO:0000256" key="1">
    <source>
        <dbReference type="ARBA" id="ARBA00004141"/>
    </source>
</evidence>
<dbReference type="InterPro" id="IPR003148">
    <property type="entry name" value="RCK_N"/>
</dbReference>
<keyword evidence="3" id="KW-0813">Transport</keyword>
<sequence>MDPVILSVTFFLGLFASRIGLPPLAGFLIAGFILNSLGFSASENIKVIGELGVTLLLFSIGLKLKIKQLLRPEIWAVGSIHMACTVLFFALCFQLLTFTGLRFFMNLSIQTSFLLGFALSFSSTVFAVKIMEEYRMSKALNGKTAIGILIIQDILAVLFITFTTGKAPTMWALLVIALLPAARWLFRVILTHTGHGELQVLFGMMLALAIGAGSFELVGLKSDLGALIMGILLATHPRAEELADSLLSIKDFMLLGFFLSIGMDGLPDIDTLIAGAFFVLFVPLKSLLFFLLFTRFKLSARTSFLTAINLTNYSEFGLIVGAIGVESGLLASKWLILLAVTLSLSFIIASPLNVHVEELFERWRDFLTRFETKASHTDEEFIPNSVQWQVIIVGMGRMGTQTYDALRQRLGDVVLGVDADQDKVKRHSKAGRQVIFADITDADFWRKLAKLESLKVGVLAVPSLDVKLYALRTAQQAGSLCRLIAITEYDDEIDPLLEGGANYAFNIFDEMGIGLATEIAYQLNPSEENVCLSSKQMGCESLPLKKQDSLD</sequence>
<evidence type="ECO:0000313" key="9">
    <source>
        <dbReference type="EMBL" id="OBQ46389.1"/>
    </source>
</evidence>
<evidence type="ECO:0000256" key="6">
    <source>
        <dbReference type="ARBA" id="ARBA00023136"/>
    </source>
</evidence>
<comment type="caution">
    <text evidence="9">The sequence shown here is derived from an EMBL/GenBank/DDBJ whole genome shotgun (WGS) entry which is preliminary data.</text>
</comment>
<dbReference type="InterPro" id="IPR006153">
    <property type="entry name" value="Cation/H_exchanger_TM"/>
</dbReference>
<keyword evidence="6 7" id="KW-0472">Membrane</keyword>
<dbReference type="AlphaFoldDB" id="A0A1B7XAH5"/>
<accession>A0A1B7XAH5</accession>
<evidence type="ECO:0000256" key="7">
    <source>
        <dbReference type="SAM" id="Phobius"/>
    </source>
</evidence>
<gene>
    <name evidence="9" type="ORF">SP90_12730</name>
</gene>
<evidence type="ECO:0000256" key="3">
    <source>
        <dbReference type="ARBA" id="ARBA00022448"/>
    </source>
</evidence>
<feature type="transmembrane region" description="Helical" evidence="7">
    <location>
        <begin position="168"/>
        <end position="186"/>
    </location>
</feature>
<feature type="transmembrane region" description="Helical" evidence="7">
    <location>
        <begin position="198"/>
        <end position="220"/>
    </location>
</feature>
<feature type="domain" description="RCK N-terminal" evidence="8">
    <location>
        <begin position="387"/>
        <end position="508"/>
    </location>
</feature>
<evidence type="ECO:0000313" key="10">
    <source>
        <dbReference type="Proteomes" id="UP000091979"/>
    </source>
</evidence>
<feature type="transmembrane region" description="Helical" evidence="7">
    <location>
        <begin position="140"/>
        <end position="162"/>
    </location>
</feature>
<feature type="transmembrane region" description="Helical" evidence="7">
    <location>
        <begin position="272"/>
        <end position="292"/>
    </location>
</feature>
<name>A0A1B7XAH5_9BACT</name>
<comment type="subcellular location">
    <subcellularLocation>
        <location evidence="1">Membrane</location>
        <topology evidence="1">Multi-pass membrane protein</topology>
    </subcellularLocation>
</comment>
<dbReference type="PANTHER" id="PTHR42751:SF1">
    <property type="entry name" value="CATION_PROTON ANTIPORTER YBAL-RELATED"/>
    <property type="match status" value="1"/>
</dbReference>
<dbReference type="PATRIC" id="fig|1560234.3.peg.1655"/>
<feature type="transmembrane region" description="Helical" evidence="7">
    <location>
        <begin position="304"/>
        <end position="325"/>
    </location>
</feature>
<dbReference type="RefSeq" id="WP_066856873.1">
    <property type="nucleotide sequence ID" value="NZ_JXMS01000025.1"/>
</dbReference>
<dbReference type="Pfam" id="PF02254">
    <property type="entry name" value="TrkA_N"/>
    <property type="match status" value="1"/>
</dbReference>
<keyword evidence="9" id="KW-0808">Transferase</keyword>
<evidence type="ECO:0000259" key="8">
    <source>
        <dbReference type="PROSITE" id="PS51201"/>
    </source>
</evidence>
<feature type="transmembrane region" description="Helical" evidence="7">
    <location>
        <begin position="331"/>
        <end position="354"/>
    </location>
</feature>
<dbReference type="GO" id="GO:0016020">
    <property type="term" value="C:membrane"/>
    <property type="evidence" value="ECO:0007669"/>
    <property type="project" value="UniProtKB-SubCell"/>
</dbReference>
<dbReference type="SUPFAM" id="SSF51735">
    <property type="entry name" value="NAD(P)-binding Rossmann-fold domains"/>
    <property type="match status" value="1"/>
</dbReference>
<evidence type="ECO:0000256" key="4">
    <source>
        <dbReference type="ARBA" id="ARBA00022692"/>
    </source>
</evidence>
<dbReference type="InterPro" id="IPR038770">
    <property type="entry name" value="Na+/solute_symporter_sf"/>
</dbReference>
<keyword evidence="5 7" id="KW-1133">Transmembrane helix</keyword>
<organism evidence="9 10">
    <name type="scientific">Halodesulfovibrio spirochaetisodalis</name>
    <dbReference type="NCBI Taxonomy" id="1560234"/>
    <lineage>
        <taxon>Bacteria</taxon>
        <taxon>Pseudomonadati</taxon>
        <taxon>Thermodesulfobacteriota</taxon>
        <taxon>Desulfovibrionia</taxon>
        <taxon>Desulfovibrionales</taxon>
        <taxon>Desulfovibrionaceae</taxon>
        <taxon>Halodesulfovibrio</taxon>
    </lineage>
</organism>
<dbReference type="GO" id="GO:0016740">
    <property type="term" value="F:transferase activity"/>
    <property type="evidence" value="ECO:0007669"/>
    <property type="project" value="UniProtKB-KW"/>
</dbReference>
<dbReference type="Pfam" id="PF00999">
    <property type="entry name" value="Na_H_Exchanger"/>
    <property type="match status" value="1"/>
</dbReference>
<dbReference type="OrthoDB" id="9781411at2"/>
<dbReference type="STRING" id="1560234.SP90_12730"/>
<dbReference type="PANTHER" id="PTHR42751">
    <property type="entry name" value="SODIUM/HYDROGEN EXCHANGER FAMILY/TRKA DOMAIN PROTEIN"/>
    <property type="match status" value="1"/>
</dbReference>